<evidence type="ECO:0000313" key="2">
    <source>
        <dbReference type="EMBL" id="PKC08071.1"/>
    </source>
</evidence>
<name>A0A2N0RGL1_9GLOM</name>
<dbReference type="AlphaFoldDB" id="A0A2N0RGL1"/>
<evidence type="ECO:0000313" key="3">
    <source>
        <dbReference type="EMBL" id="PKC62422.1"/>
    </source>
</evidence>
<protein>
    <submittedName>
        <fullName evidence="3">Uncharacterized protein</fullName>
    </submittedName>
</protein>
<dbReference type="Proteomes" id="UP000232688">
    <property type="component" value="Unassembled WGS sequence"/>
</dbReference>
<reference evidence="3 4" key="3">
    <citation type="submission" date="2017-10" db="EMBL/GenBank/DDBJ databases">
        <title>Extensive intraspecific genome diversity in a model arbuscular mycorrhizal fungus.</title>
        <authorList>
            <person name="Chen E.C.H."/>
            <person name="Morin E."/>
            <person name="Baudet D."/>
            <person name="Noel J."/>
            <person name="Ndikumana S."/>
            <person name="Charron P."/>
            <person name="St-Onge C."/>
            <person name="Giorgi J."/>
            <person name="Grigoriev I.V."/>
            <person name="Roux C."/>
            <person name="Martin F.M."/>
            <person name="Corradi N."/>
        </authorList>
    </citation>
    <scope>NUCLEOTIDE SEQUENCE [LARGE SCALE GENOMIC DNA]</scope>
    <source>
        <strain evidence="3 4">A1</strain>
    </source>
</reference>
<gene>
    <name evidence="3" type="ORF">RhiirA1_397640</name>
    <name evidence="2" type="ORF">RhiirA5_478058</name>
</gene>
<sequence length="322" mass="36765">MESSNASGIPQGKFEPSSEDYCSIATDKQAPACSNKFNVYCQREDCQIHVWCVSSLRAGVEEQICTRNEIGKYEDIGELPGFCTNRRAIKELQTSIGELRRVCVLGDAEWTGEEYRTKACNFVHAMYIYGNDVSERSMFMVPEASGRVGSKGLGRNLSMVVDTFVDESVRRNIASSICCDLSTNSSDPEKLGYYYECVAEFGFNHIIVIGEMLYGLLFLDCYGRVFQWENMEQVLWPVGDSLEDVKSHEDLVVWTVEDGIVYEESIGMSRSTTSIIIMGVKMWDFFINFLLFRFFKTKKNKRHKKQSLKEEEEKITESKMTL</sequence>
<feature type="transmembrane region" description="Helical" evidence="1">
    <location>
        <begin position="275"/>
        <end position="295"/>
    </location>
</feature>
<reference evidence="2 5" key="1">
    <citation type="submission" date="2016-04" db="EMBL/GenBank/DDBJ databases">
        <title>Genome analyses suggest a sexual origin of heterokaryosis in a supposedly ancient asexual fungus.</title>
        <authorList>
            <person name="Ropars J."/>
            <person name="Sedzielewska K."/>
            <person name="Noel J."/>
            <person name="Charron P."/>
            <person name="Farinelli L."/>
            <person name="Marton T."/>
            <person name="Kruger M."/>
            <person name="Pelin A."/>
            <person name="Brachmann A."/>
            <person name="Corradi N."/>
        </authorList>
    </citation>
    <scope>NUCLEOTIDE SEQUENCE [LARGE SCALE GENOMIC DNA]</scope>
    <source>
        <strain evidence="2 5">A5</strain>
    </source>
</reference>
<evidence type="ECO:0000313" key="5">
    <source>
        <dbReference type="Proteomes" id="UP000232722"/>
    </source>
</evidence>
<keyword evidence="1" id="KW-0812">Transmembrane</keyword>
<dbReference type="EMBL" id="LLXJ01000577">
    <property type="protein sequence ID" value="PKC08071.1"/>
    <property type="molecule type" value="Genomic_DNA"/>
</dbReference>
<dbReference type="EMBL" id="LLXH01000859">
    <property type="protein sequence ID" value="PKC62422.1"/>
    <property type="molecule type" value="Genomic_DNA"/>
</dbReference>
<evidence type="ECO:0000313" key="4">
    <source>
        <dbReference type="Proteomes" id="UP000232688"/>
    </source>
</evidence>
<reference evidence="3 4" key="4">
    <citation type="submission" date="2017-10" db="EMBL/GenBank/DDBJ databases">
        <title>Genome analyses suggest a sexual origin of heterokaryosis in a supposedly ancient asexual fungus.</title>
        <authorList>
            <person name="Corradi N."/>
            <person name="Sedzielewska K."/>
            <person name="Noel J."/>
            <person name="Charron P."/>
            <person name="Farinelli L."/>
            <person name="Marton T."/>
            <person name="Kruger M."/>
            <person name="Pelin A."/>
            <person name="Brachmann A."/>
            <person name="Corradi N."/>
        </authorList>
    </citation>
    <scope>NUCLEOTIDE SEQUENCE [LARGE SCALE GENOMIC DNA]</scope>
    <source>
        <strain evidence="3 4">A1</strain>
    </source>
</reference>
<accession>A0A2N0RGL1</accession>
<keyword evidence="1" id="KW-0472">Membrane</keyword>
<dbReference type="Proteomes" id="UP000232722">
    <property type="component" value="Unassembled WGS sequence"/>
</dbReference>
<dbReference type="VEuPathDB" id="FungiDB:RhiirFUN_007169"/>
<proteinExistence type="predicted"/>
<organism evidence="3 4">
    <name type="scientific">Rhizophagus irregularis</name>
    <dbReference type="NCBI Taxonomy" id="588596"/>
    <lineage>
        <taxon>Eukaryota</taxon>
        <taxon>Fungi</taxon>
        <taxon>Fungi incertae sedis</taxon>
        <taxon>Mucoromycota</taxon>
        <taxon>Glomeromycotina</taxon>
        <taxon>Glomeromycetes</taxon>
        <taxon>Glomerales</taxon>
        <taxon>Glomeraceae</taxon>
        <taxon>Rhizophagus</taxon>
    </lineage>
</organism>
<keyword evidence="1" id="KW-1133">Transmembrane helix</keyword>
<evidence type="ECO:0000256" key="1">
    <source>
        <dbReference type="SAM" id="Phobius"/>
    </source>
</evidence>
<comment type="caution">
    <text evidence="3">The sequence shown here is derived from an EMBL/GenBank/DDBJ whole genome shotgun (WGS) entry which is preliminary data.</text>
</comment>
<reference evidence="2 5" key="2">
    <citation type="submission" date="2017-09" db="EMBL/GenBank/DDBJ databases">
        <title>Extensive intraspecific genome diversity in a model arbuscular mycorrhizal fungus.</title>
        <authorList>
            <person name="Chen E.C."/>
            <person name="Morin E."/>
            <person name="Beaudet D."/>
            <person name="Noel J."/>
            <person name="Ndikumana S."/>
            <person name="Charron P."/>
            <person name="St-Onge C."/>
            <person name="Giorgi J."/>
            <person name="Grigoriev I.V."/>
            <person name="Roux C."/>
            <person name="Martin F.M."/>
            <person name="Corradi N."/>
        </authorList>
    </citation>
    <scope>NUCLEOTIDE SEQUENCE [LARGE SCALE GENOMIC DNA]</scope>
    <source>
        <strain evidence="2 5">A5</strain>
    </source>
</reference>
<dbReference type="VEuPathDB" id="FungiDB:FUN_018130"/>
<dbReference type="VEuPathDB" id="FungiDB:RhiirA1_397640"/>